<organism evidence="1 2">
    <name type="scientific">Lymnaea stagnalis</name>
    <name type="common">Great pond snail</name>
    <name type="synonym">Helix stagnalis</name>
    <dbReference type="NCBI Taxonomy" id="6523"/>
    <lineage>
        <taxon>Eukaryota</taxon>
        <taxon>Metazoa</taxon>
        <taxon>Spiralia</taxon>
        <taxon>Lophotrochozoa</taxon>
        <taxon>Mollusca</taxon>
        <taxon>Gastropoda</taxon>
        <taxon>Heterobranchia</taxon>
        <taxon>Euthyneura</taxon>
        <taxon>Panpulmonata</taxon>
        <taxon>Hygrophila</taxon>
        <taxon>Lymnaeoidea</taxon>
        <taxon>Lymnaeidae</taxon>
        <taxon>Lymnaea</taxon>
    </lineage>
</organism>
<dbReference type="AlphaFoldDB" id="A0AAV2HZ48"/>
<evidence type="ECO:0000313" key="1">
    <source>
        <dbReference type="EMBL" id="CAL1539026.1"/>
    </source>
</evidence>
<proteinExistence type="predicted"/>
<feature type="non-terminal residue" evidence="1">
    <location>
        <position position="254"/>
    </location>
</feature>
<accession>A0AAV2HZ48</accession>
<keyword evidence="2" id="KW-1185">Reference proteome</keyword>
<evidence type="ECO:0000313" key="2">
    <source>
        <dbReference type="Proteomes" id="UP001497497"/>
    </source>
</evidence>
<name>A0AAV2HZ48_LYMST</name>
<reference evidence="1 2" key="1">
    <citation type="submission" date="2024-04" db="EMBL/GenBank/DDBJ databases">
        <authorList>
            <consortium name="Genoscope - CEA"/>
            <person name="William W."/>
        </authorList>
    </citation>
    <scope>NUCLEOTIDE SEQUENCE [LARGE SCALE GENOMIC DNA]</scope>
</reference>
<feature type="non-terminal residue" evidence="1">
    <location>
        <position position="1"/>
    </location>
</feature>
<dbReference type="EMBL" id="CAXITT010000322">
    <property type="protein sequence ID" value="CAL1539026.1"/>
    <property type="molecule type" value="Genomic_DNA"/>
</dbReference>
<sequence length="254" mass="28609">EISNANLGNRSLEEWVRAARQSMKETFSNRDDSPTLGFFADKQITREFVTSVTIDQGEKKELYNDVMKVLGEWLEPDTLSTAIAPNNSLNLSKIPPVYLDFGLDPHFETIYTLSRPEIVHKLLTPASDLEDMWILVNLVNDINTILNMEESSKDKGKESQIISKQGDNFYRTTSDKLKPNSNIPAPALEKVRPSVPNYSAGHVLNTTLASVRLEPVDVIAPRGARKTVRVKRSLKWKWPAASWQKEADDGLDID</sequence>
<protein>
    <submittedName>
        <fullName evidence="1">Uncharacterized protein</fullName>
    </submittedName>
</protein>
<gene>
    <name evidence="1" type="ORF">GSLYS_00012847001</name>
</gene>
<comment type="caution">
    <text evidence="1">The sequence shown here is derived from an EMBL/GenBank/DDBJ whole genome shotgun (WGS) entry which is preliminary data.</text>
</comment>
<dbReference type="Proteomes" id="UP001497497">
    <property type="component" value="Unassembled WGS sequence"/>
</dbReference>